<feature type="compositionally biased region" description="Basic and acidic residues" evidence="1">
    <location>
        <begin position="1412"/>
        <end position="1422"/>
    </location>
</feature>
<feature type="compositionally biased region" description="Basic and acidic residues" evidence="1">
    <location>
        <begin position="667"/>
        <end position="682"/>
    </location>
</feature>
<feature type="compositionally biased region" description="Polar residues" evidence="1">
    <location>
        <begin position="1031"/>
        <end position="1048"/>
    </location>
</feature>
<evidence type="ECO:0000313" key="3">
    <source>
        <dbReference type="Proteomes" id="UP000306102"/>
    </source>
</evidence>
<feature type="compositionally biased region" description="Polar residues" evidence="1">
    <location>
        <begin position="655"/>
        <end position="664"/>
    </location>
</feature>
<evidence type="ECO:0000313" key="2">
    <source>
        <dbReference type="EMBL" id="THG22813.1"/>
    </source>
</evidence>
<evidence type="ECO:0000256" key="1">
    <source>
        <dbReference type="SAM" id="MobiDB-lite"/>
    </source>
</evidence>
<feature type="region of interest" description="Disordered" evidence="1">
    <location>
        <begin position="1027"/>
        <end position="1048"/>
    </location>
</feature>
<comment type="caution">
    <text evidence="2">The sequence shown here is derived from an EMBL/GenBank/DDBJ whole genome shotgun (WGS) entry which is preliminary data.</text>
</comment>
<sequence>MKRWYEVDGDSDVANKGDGAEEEERLIFNIHQQNLKNARGQKMNCEISSQIPNSAEDDSITAKKENSSCVRPLSVRRRYAKEKDKEVSVQEGVKKKDMVSSTISYDDLVDKTALIEENLKEIREVKVDSMIDHTESSSTASQRLRPECPDDSEETTDKFSGGGGELEAESSDDAEDDDGEETQEDRNKAVEWTEDDQKNLMDLGISEIERNKRLEGLIAKRKARKLLSIQVRKTLMNLGNNNPRSQIANILIPRGNPFPANNFSEPQVSPTPSSAPSVLLPMHNPFDLPYAPQEEKPNLTGDDFEEEFISTQQKDMIFCRHESFSLGAFFPGPGEFDQSRCENFYHNFGTRHRTECSRLRNQTDKEGTNQIIQTKSIQEGKPMYINNSYNHSRQQGQTSEQVLNLVDVHYQEDRSEVHTEPRLVKDALGGSSSLPSSEVNVPISMANKDETLKSLSFSVLKNIAVDKEDNARRNELLYDSSPSSFEKKRPPEECLFYVDGLDHTRSHSMASDLQVEVSEVSSPAQTIDGITSPSDGEFMVYDVDVDTEKKTTSSGEEMWAASPNLSRVEENELKSKYVNEVSEQDIIEVGFSSINKKSEDPAESSVLPEKVVKQDLPENSQTHAMDFNDKVYENVQPPSTSYSSKAILTENLASSTLENTQQSTEESEARSSHCGDSRKLEEQPSSLPETSAREVNIIYNMNDQAALTNDDKEIWGFIKDTYGEAPILIKREAPRDQSVPNKKNDAKFTELIENNSGDPKNDHSKSTKYYEGELQNQSEQKHTAEDSNLIGNMNVQDRKDEQGVADIGSSRPNQNFDDPTISSIQLEMVGEQGPNNSSSSLSPISMTKDTLHLTEGPVTYPPNVRDPGKLLEPCIPPENSIRELSIISDMNDSKVPMNHDIGNLKIVKDIGIQETISNPIVYNEGQHEQHGESEILELYKLDEQIDNSKCFEDFEAELEKEAKHKGIVAPSRPLKKTAIWESKNERECEQGEVDVEFSGVNQSFNNLIPSTMLPELVVEQVPIALSSSSSPKSETQKMVSVDPTPSSNIDLEMHLKVQKRNEEQEPSNLPMKSTQELNYIDSVKDSQVPANDEMKNLKTTDDTKSEVHGLIKEENSGVVSKMSEEGKSKSIDTNYMEVQSGKMDENQTILESHDPTEHNDNLKSSKKFEGESLKLAECNNTTETSKPIGNTDILESTQEHVQETVVGISEVSQSTNGLITSLTLPSTAESGLYGLNQSFTNDPNPPSVVSEVVEQISNASSSSSSPKSVLETKLSIDQASISGFDQEMHVGLQQPEREMEENNMLNGLPPEILIPTVPQNTLHLMEDSTDRPSNGGESKILQDAPNYSGKSIKEDNVHCNINSSVSNEKKEKLNLQSTEDVEAKALLLTDNSVVILVEENEHSGAIKRIEEFGESMKSKDTENPSMPTPKDSLEATEVVEDKFDVFTAYEANDVRSSRPMEQNNDSNISVTSVESKEPFRADPGRSIEEVDSTSSEYESIANVILSKEDLSSGVGETQCESQRLIRPIVVVEQSENAEVINPSSIKNEGNSKKITEAEDVGGSLQLEGKNDNLTDTKDNKELENNNHETVIDILKSSHGNDGLNQAENYDLIRESLYGRRIIMVLSAIGSAHLSMPINNKNSGGGCRSQIGGVGIL</sequence>
<dbReference type="PANTHER" id="PTHR33870:SF32">
    <property type="match status" value="1"/>
</dbReference>
<feature type="region of interest" description="Disordered" evidence="1">
    <location>
        <begin position="655"/>
        <end position="692"/>
    </location>
</feature>
<feature type="region of interest" description="Disordered" evidence="1">
    <location>
        <begin position="1455"/>
        <end position="1496"/>
    </location>
</feature>
<feature type="region of interest" description="Disordered" evidence="1">
    <location>
        <begin position="1412"/>
        <end position="1433"/>
    </location>
</feature>
<keyword evidence="3" id="KW-1185">Reference proteome</keyword>
<feature type="compositionally biased region" description="Basic and acidic residues" evidence="1">
    <location>
        <begin position="184"/>
        <end position="194"/>
    </location>
</feature>
<proteinExistence type="predicted"/>
<feature type="compositionally biased region" description="Basic and acidic residues" evidence="1">
    <location>
        <begin position="1568"/>
        <end position="1584"/>
    </location>
</feature>
<reference evidence="2 3" key="1">
    <citation type="journal article" date="2018" name="Proc. Natl. Acad. Sci. U.S.A.">
        <title>Draft genome sequence of Camellia sinensis var. sinensis provides insights into the evolution of the tea genome and tea quality.</title>
        <authorList>
            <person name="Wei C."/>
            <person name="Yang H."/>
            <person name="Wang S."/>
            <person name="Zhao J."/>
            <person name="Liu C."/>
            <person name="Gao L."/>
            <person name="Xia E."/>
            <person name="Lu Y."/>
            <person name="Tai Y."/>
            <person name="She G."/>
            <person name="Sun J."/>
            <person name="Cao H."/>
            <person name="Tong W."/>
            <person name="Gao Q."/>
            <person name="Li Y."/>
            <person name="Deng W."/>
            <person name="Jiang X."/>
            <person name="Wang W."/>
            <person name="Chen Q."/>
            <person name="Zhang S."/>
            <person name="Li H."/>
            <person name="Wu J."/>
            <person name="Wang P."/>
            <person name="Li P."/>
            <person name="Shi C."/>
            <person name="Zheng F."/>
            <person name="Jian J."/>
            <person name="Huang B."/>
            <person name="Shan D."/>
            <person name="Shi M."/>
            <person name="Fang C."/>
            <person name="Yue Y."/>
            <person name="Li F."/>
            <person name="Li D."/>
            <person name="Wei S."/>
            <person name="Han B."/>
            <person name="Jiang C."/>
            <person name="Yin Y."/>
            <person name="Xia T."/>
            <person name="Zhang Z."/>
            <person name="Bennetzen J.L."/>
            <person name="Zhao S."/>
            <person name="Wan X."/>
        </authorList>
    </citation>
    <scope>NUCLEOTIDE SEQUENCE [LARGE SCALE GENOMIC DNA]</scope>
    <source>
        <strain evidence="3">cv. Shuchazao</strain>
        <tissue evidence="2">Leaf</tissue>
    </source>
</reference>
<dbReference type="EMBL" id="SDRB02000669">
    <property type="protein sequence ID" value="THG22813.1"/>
    <property type="molecule type" value="Genomic_DNA"/>
</dbReference>
<feature type="region of interest" description="Disordered" evidence="1">
    <location>
        <begin position="130"/>
        <end position="194"/>
    </location>
</feature>
<feature type="region of interest" description="Disordered" evidence="1">
    <location>
        <begin position="1559"/>
        <end position="1584"/>
    </location>
</feature>
<name>A0A4S4F079_CAMSN</name>
<accession>A0A4S4F079</accession>
<feature type="compositionally biased region" description="Acidic residues" evidence="1">
    <location>
        <begin position="166"/>
        <end position="183"/>
    </location>
</feature>
<protein>
    <submittedName>
        <fullName evidence="2">Uncharacterized protein</fullName>
    </submittedName>
</protein>
<feature type="compositionally biased region" description="Basic and acidic residues" evidence="1">
    <location>
        <begin position="1474"/>
        <end position="1488"/>
    </location>
</feature>
<gene>
    <name evidence="2" type="ORF">TEA_025658</name>
</gene>
<dbReference type="Proteomes" id="UP000306102">
    <property type="component" value="Unassembled WGS sequence"/>
</dbReference>
<feature type="region of interest" description="Disordered" evidence="1">
    <location>
        <begin position="1328"/>
        <end position="1353"/>
    </location>
</feature>
<feature type="compositionally biased region" description="Polar residues" evidence="1">
    <location>
        <begin position="1459"/>
        <end position="1473"/>
    </location>
</feature>
<feature type="region of interest" description="Disordered" evidence="1">
    <location>
        <begin position="1"/>
        <end position="20"/>
    </location>
</feature>
<dbReference type="PANTHER" id="PTHR33870">
    <property type="entry name" value="CARDIOMYOPATHY-ASSOCIATED PROTEIN"/>
    <property type="match status" value="1"/>
</dbReference>
<organism evidence="2 3">
    <name type="scientific">Camellia sinensis var. sinensis</name>
    <name type="common">China tea</name>
    <dbReference type="NCBI Taxonomy" id="542762"/>
    <lineage>
        <taxon>Eukaryota</taxon>
        <taxon>Viridiplantae</taxon>
        <taxon>Streptophyta</taxon>
        <taxon>Embryophyta</taxon>
        <taxon>Tracheophyta</taxon>
        <taxon>Spermatophyta</taxon>
        <taxon>Magnoliopsida</taxon>
        <taxon>eudicotyledons</taxon>
        <taxon>Gunneridae</taxon>
        <taxon>Pentapetalae</taxon>
        <taxon>asterids</taxon>
        <taxon>Ericales</taxon>
        <taxon>Theaceae</taxon>
        <taxon>Camellia</taxon>
    </lineage>
</organism>